<dbReference type="KEGG" id="cci:CC1G_02167"/>
<dbReference type="PANTHER" id="PTHR28071:SF1">
    <property type="entry name" value="REDOX PROTEIN FMP46, MITOCHONDRIAL-RELATED"/>
    <property type="match status" value="1"/>
</dbReference>
<dbReference type="VEuPathDB" id="FungiDB:CC1G_02167"/>
<name>A8NKF1_COPC7</name>
<dbReference type="OrthoDB" id="59229at2759"/>
<keyword evidence="6" id="KW-0496">Mitochondrion</keyword>
<evidence type="ECO:0000256" key="3">
    <source>
        <dbReference type="ARBA" id="ARBA00009734"/>
    </source>
</evidence>
<gene>
    <name evidence="7" type="ORF">CC1G_02167</name>
</gene>
<dbReference type="InterPro" id="IPR036249">
    <property type="entry name" value="Thioredoxin-like_sf"/>
</dbReference>
<accession>A8NKF1</accession>
<dbReference type="AlphaFoldDB" id="A8NKF1"/>
<dbReference type="eggNOG" id="ENOG502S4MH">
    <property type="taxonomic scope" value="Eukaryota"/>
</dbReference>
<evidence type="ECO:0000256" key="2">
    <source>
        <dbReference type="ARBA" id="ARBA00004173"/>
    </source>
</evidence>
<dbReference type="EMBL" id="AACS02000010">
    <property type="protein sequence ID" value="EAU87408.2"/>
    <property type="molecule type" value="Genomic_DNA"/>
</dbReference>
<comment type="similarity">
    <text evidence="3">Belongs to the FMP46 family.</text>
</comment>
<dbReference type="InterPro" id="IPR012882">
    <property type="entry name" value="Fmp46"/>
</dbReference>
<evidence type="ECO:0000256" key="5">
    <source>
        <dbReference type="ARBA" id="ARBA00023002"/>
    </source>
</evidence>
<dbReference type="GeneID" id="6010946"/>
<dbReference type="GO" id="GO:0005739">
    <property type="term" value="C:mitochondrion"/>
    <property type="evidence" value="ECO:0007669"/>
    <property type="project" value="UniProtKB-SubCell"/>
</dbReference>
<dbReference type="SUPFAM" id="SSF52833">
    <property type="entry name" value="Thioredoxin-like"/>
    <property type="match status" value="1"/>
</dbReference>
<dbReference type="PANTHER" id="PTHR28071">
    <property type="entry name" value="REDOX PROTEIN FMP46, MITOCHONDRIAL-RELATED"/>
    <property type="match status" value="1"/>
</dbReference>
<organism evidence="7 8">
    <name type="scientific">Coprinopsis cinerea (strain Okayama-7 / 130 / ATCC MYA-4618 / FGSC 9003)</name>
    <name type="common">Inky cap fungus</name>
    <name type="synonym">Hormographiella aspergillata</name>
    <dbReference type="NCBI Taxonomy" id="240176"/>
    <lineage>
        <taxon>Eukaryota</taxon>
        <taxon>Fungi</taxon>
        <taxon>Dikarya</taxon>
        <taxon>Basidiomycota</taxon>
        <taxon>Agaricomycotina</taxon>
        <taxon>Agaricomycetes</taxon>
        <taxon>Agaricomycetidae</taxon>
        <taxon>Agaricales</taxon>
        <taxon>Agaricineae</taxon>
        <taxon>Psathyrellaceae</taxon>
        <taxon>Coprinopsis</taxon>
    </lineage>
</organism>
<dbReference type="Pfam" id="PF07955">
    <property type="entry name" value="DUF1687"/>
    <property type="match status" value="1"/>
</dbReference>
<dbReference type="RefSeq" id="XP_001834431.2">
    <property type="nucleotide sequence ID" value="XM_001834379.2"/>
</dbReference>
<dbReference type="OMA" id="PNALKWP"/>
<comment type="caution">
    <text evidence="7">The sequence shown here is derived from an EMBL/GenBank/DDBJ whole genome shotgun (WGS) entry which is preliminary data.</text>
</comment>
<keyword evidence="5" id="KW-0560">Oxidoreductase</keyword>
<protein>
    <recommendedName>
        <fullName evidence="9">Thioredoxin-like protein</fullName>
    </recommendedName>
</protein>
<evidence type="ECO:0000256" key="1">
    <source>
        <dbReference type="ARBA" id="ARBA00002963"/>
    </source>
</evidence>
<keyword evidence="4" id="KW-0809">Transit peptide</keyword>
<sequence>MFSAWRKAVPAVSIFHHASSPPSNKALNILRSAISAPYPPTKTDAPPLEYNLEVIESPPTIDQLKTIMSYLPSKATSPSMAFLSAHPSSGSASDRPQTIEGIIELAGKNPQALRWPIVVNWNDGQVAIGTVDGVRDILETIRKRRDGELKEEEVEQPKGWFT</sequence>
<keyword evidence="8" id="KW-1185">Reference proteome</keyword>
<evidence type="ECO:0000313" key="8">
    <source>
        <dbReference type="Proteomes" id="UP000001861"/>
    </source>
</evidence>
<evidence type="ECO:0008006" key="9">
    <source>
        <dbReference type="Google" id="ProtNLM"/>
    </source>
</evidence>
<evidence type="ECO:0000256" key="4">
    <source>
        <dbReference type="ARBA" id="ARBA00022946"/>
    </source>
</evidence>
<dbReference type="InParanoid" id="A8NKF1"/>
<dbReference type="HOGENOM" id="CLU_136347_0_0_1"/>
<dbReference type="Proteomes" id="UP000001861">
    <property type="component" value="Unassembled WGS sequence"/>
</dbReference>
<evidence type="ECO:0000313" key="7">
    <source>
        <dbReference type="EMBL" id="EAU87408.2"/>
    </source>
</evidence>
<dbReference type="Gene3D" id="3.40.30.10">
    <property type="entry name" value="Glutaredoxin"/>
    <property type="match status" value="1"/>
</dbReference>
<evidence type="ECO:0000256" key="6">
    <source>
        <dbReference type="ARBA" id="ARBA00023128"/>
    </source>
</evidence>
<proteinExistence type="inferred from homology"/>
<dbReference type="GO" id="GO:0016491">
    <property type="term" value="F:oxidoreductase activity"/>
    <property type="evidence" value="ECO:0007669"/>
    <property type="project" value="UniProtKB-KW"/>
</dbReference>
<comment type="function">
    <text evidence="1">Putative mitochondrial redox protein which could be involved in the reduction of small toxic molecules.</text>
</comment>
<reference evidence="7 8" key="1">
    <citation type="journal article" date="2010" name="Proc. Natl. Acad. Sci. U.S.A.">
        <title>Insights into evolution of multicellular fungi from the assembled chromosomes of the mushroom Coprinopsis cinerea (Coprinus cinereus).</title>
        <authorList>
            <person name="Stajich J.E."/>
            <person name="Wilke S.K."/>
            <person name="Ahren D."/>
            <person name="Au C.H."/>
            <person name="Birren B.W."/>
            <person name="Borodovsky M."/>
            <person name="Burns C."/>
            <person name="Canback B."/>
            <person name="Casselton L.A."/>
            <person name="Cheng C.K."/>
            <person name="Deng J."/>
            <person name="Dietrich F.S."/>
            <person name="Fargo D.C."/>
            <person name="Farman M.L."/>
            <person name="Gathman A.C."/>
            <person name="Goldberg J."/>
            <person name="Guigo R."/>
            <person name="Hoegger P.J."/>
            <person name="Hooker J.B."/>
            <person name="Huggins A."/>
            <person name="James T.Y."/>
            <person name="Kamada T."/>
            <person name="Kilaru S."/>
            <person name="Kodira C."/>
            <person name="Kues U."/>
            <person name="Kupfer D."/>
            <person name="Kwan H.S."/>
            <person name="Lomsadze A."/>
            <person name="Li W."/>
            <person name="Lilly W.W."/>
            <person name="Ma L.J."/>
            <person name="Mackey A.J."/>
            <person name="Manning G."/>
            <person name="Martin F."/>
            <person name="Muraguchi H."/>
            <person name="Natvig D.O."/>
            <person name="Palmerini H."/>
            <person name="Ramesh M.A."/>
            <person name="Rehmeyer C.J."/>
            <person name="Roe B.A."/>
            <person name="Shenoy N."/>
            <person name="Stanke M."/>
            <person name="Ter-Hovhannisyan V."/>
            <person name="Tunlid A."/>
            <person name="Velagapudi R."/>
            <person name="Vision T.J."/>
            <person name="Zeng Q."/>
            <person name="Zolan M.E."/>
            <person name="Pukkila P.J."/>
        </authorList>
    </citation>
    <scope>NUCLEOTIDE SEQUENCE [LARGE SCALE GENOMIC DNA]</scope>
    <source>
        <strain evidence="8">Okayama-7 / 130 / ATCC MYA-4618 / FGSC 9003</strain>
    </source>
</reference>
<comment type="subcellular location">
    <subcellularLocation>
        <location evidence="2">Mitochondrion</location>
    </subcellularLocation>
</comment>